<dbReference type="InterPro" id="IPR013099">
    <property type="entry name" value="K_chnl_dom"/>
</dbReference>
<dbReference type="Gene3D" id="1.10.287.70">
    <property type="match status" value="1"/>
</dbReference>
<evidence type="ECO:0000256" key="5">
    <source>
        <dbReference type="ARBA" id="ARBA00023065"/>
    </source>
</evidence>
<dbReference type="InterPro" id="IPR003148">
    <property type="entry name" value="RCK_N"/>
</dbReference>
<dbReference type="PROSITE" id="PS51201">
    <property type="entry name" value="RCK_N"/>
    <property type="match status" value="1"/>
</dbReference>
<dbReference type="Pfam" id="PF07885">
    <property type="entry name" value="Ion_trans_2"/>
    <property type="match status" value="1"/>
</dbReference>
<dbReference type="Gene3D" id="3.40.50.720">
    <property type="entry name" value="NAD(P)-binding Rossmann-like Domain"/>
    <property type="match status" value="1"/>
</dbReference>
<sequence length="325" mass="36248">MLIWLINRLRALKLRVNRLRIVFILLCVIIFGSIAFSYFEGEDIGMWDALYWVIVTITTVGYGDFYPETIGGRITFVLVALGGIGTIAYIFEQFVSFSMKSEFKKLFGSGEVKMKEHTIIVGWNSKTEEAIKEIKTANGEFLVVGSELNHAELDAQEIIHISGDSTKSETLDRCNIKEAKTMMIPQENDSETIMIALAARKLNPAIKIVATCETREHVELMREAGIDHIISYAEISGRLLAHAITEPVAVNFIMDATTSVVGFNLKQMRVDEKTKLSDISPGENERVIAVYRDDGFIFDFTPDSVLSEGDYLVLASFESPGPAGR</sequence>
<accession>A0A7G9YQ11</accession>
<evidence type="ECO:0000256" key="3">
    <source>
        <dbReference type="ARBA" id="ARBA00022692"/>
    </source>
</evidence>
<proteinExistence type="predicted"/>
<dbReference type="EMBL" id="MT631404">
    <property type="protein sequence ID" value="QNO50095.1"/>
    <property type="molecule type" value="Genomic_DNA"/>
</dbReference>
<keyword evidence="3 8" id="KW-0812">Transmembrane</keyword>
<dbReference type="GO" id="GO:0005267">
    <property type="term" value="F:potassium channel activity"/>
    <property type="evidence" value="ECO:0007669"/>
    <property type="project" value="InterPro"/>
</dbReference>
<evidence type="ECO:0000256" key="7">
    <source>
        <dbReference type="ARBA" id="ARBA00023303"/>
    </source>
</evidence>
<evidence type="ECO:0000256" key="8">
    <source>
        <dbReference type="SAM" id="Phobius"/>
    </source>
</evidence>
<reference evidence="10" key="1">
    <citation type="submission" date="2020-06" db="EMBL/GenBank/DDBJ databases">
        <title>Unique genomic features of the anaerobic methanotrophic archaea.</title>
        <authorList>
            <person name="Chadwick G.L."/>
            <person name="Skennerton C.T."/>
            <person name="Laso-Perez R."/>
            <person name="Leu A.O."/>
            <person name="Speth D.R."/>
            <person name="Yu H."/>
            <person name="Morgan-Lang C."/>
            <person name="Hatzenpichler R."/>
            <person name="Goudeau D."/>
            <person name="Malmstrom R."/>
            <person name="Brazelton W.J."/>
            <person name="Woyke T."/>
            <person name="Hallam S.J."/>
            <person name="Tyson G.W."/>
            <person name="Wegener G."/>
            <person name="Boetius A."/>
            <person name="Orphan V."/>
        </authorList>
    </citation>
    <scope>NUCLEOTIDE SEQUENCE</scope>
</reference>
<name>A0A7G9YQ11_9EURY</name>
<dbReference type="InterPro" id="IPR050721">
    <property type="entry name" value="Trk_Ktr_HKT_K-transport"/>
</dbReference>
<feature type="transmembrane region" description="Helical" evidence="8">
    <location>
        <begin position="45"/>
        <end position="62"/>
    </location>
</feature>
<evidence type="ECO:0000259" key="9">
    <source>
        <dbReference type="PROSITE" id="PS51201"/>
    </source>
</evidence>
<dbReference type="PANTHER" id="PTHR43833">
    <property type="entry name" value="POTASSIUM CHANNEL PROTEIN 2-RELATED-RELATED"/>
    <property type="match status" value="1"/>
</dbReference>
<dbReference type="PRINTS" id="PR01333">
    <property type="entry name" value="2POREKCHANEL"/>
</dbReference>
<keyword evidence="6 8" id="KW-0472">Membrane</keyword>
<dbReference type="Pfam" id="PF02254">
    <property type="entry name" value="TrkA_N"/>
    <property type="match status" value="1"/>
</dbReference>
<dbReference type="SUPFAM" id="SSF81324">
    <property type="entry name" value="Voltage-gated potassium channels"/>
    <property type="match status" value="1"/>
</dbReference>
<feature type="domain" description="RCK N-terminal" evidence="9">
    <location>
        <begin position="115"/>
        <end position="230"/>
    </location>
</feature>
<dbReference type="AlphaFoldDB" id="A0A7G9YQ11"/>
<gene>
    <name evidence="10" type="primary">mthK</name>
    <name evidence="10" type="ORF">NEPELPOK_00046</name>
</gene>
<keyword evidence="2" id="KW-0813">Transport</keyword>
<dbReference type="InterPro" id="IPR003280">
    <property type="entry name" value="2pore_dom_K_chnl"/>
</dbReference>
<keyword evidence="4 8" id="KW-1133">Transmembrane helix</keyword>
<protein>
    <submittedName>
        <fullName evidence="10">Calcium-gated potassium channel MthK</fullName>
    </submittedName>
</protein>
<keyword evidence="5" id="KW-0406">Ion transport</keyword>
<feature type="transmembrane region" description="Helical" evidence="8">
    <location>
        <begin position="21"/>
        <end position="39"/>
    </location>
</feature>
<dbReference type="InterPro" id="IPR036291">
    <property type="entry name" value="NAD(P)-bd_dom_sf"/>
</dbReference>
<evidence type="ECO:0000256" key="6">
    <source>
        <dbReference type="ARBA" id="ARBA00023136"/>
    </source>
</evidence>
<evidence type="ECO:0000313" key="10">
    <source>
        <dbReference type="EMBL" id="QNO50095.1"/>
    </source>
</evidence>
<dbReference type="SUPFAM" id="SSF51735">
    <property type="entry name" value="NAD(P)-binding Rossmann-fold domains"/>
    <property type="match status" value="1"/>
</dbReference>
<comment type="subcellular location">
    <subcellularLocation>
        <location evidence="1">Cell membrane</location>
        <topology evidence="1">Multi-pass membrane protein</topology>
    </subcellularLocation>
</comment>
<evidence type="ECO:0000256" key="2">
    <source>
        <dbReference type="ARBA" id="ARBA00022448"/>
    </source>
</evidence>
<evidence type="ECO:0000256" key="1">
    <source>
        <dbReference type="ARBA" id="ARBA00004651"/>
    </source>
</evidence>
<dbReference type="PANTHER" id="PTHR43833:SF9">
    <property type="entry name" value="POTASSIUM CHANNEL PROTEIN YUGO-RELATED"/>
    <property type="match status" value="1"/>
</dbReference>
<evidence type="ECO:0000256" key="4">
    <source>
        <dbReference type="ARBA" id="ARBA00022989"/>
    </source>
</evidence>
<dbReference type="GO" id="GO:0005886">
    <property type="term" value="C:plasma membrane"/>
    <property type="evidence" value="ECO:0007669"/>
    <property type="project" value="UniProtKB-SubCell"/>
</dbReference>
<feature type="transmembrane region" description="Helical" evidence="8">
    <location>
        <begin position="74"/>
        <end position="91"/>
    </location>
</feature>
<keyword evidence="7 10" id="KW-0407">Ion channel</keyword>
<organism evidence="10">
    <name type="scientific">Candidatus Methanogaster sp. ANME-2c ERB4</name>
    <dbReference type="NCBI Taxonomy" id="2759911"/>
    <lineage>
        <taxon>Archaea</taxon>
        <taxon>Methanobacteriati</taxon>
        <taxon>Methanobacteriota</taxon>
        <taxon>Stenosarchaea group</taxon>
        <taxon>Methanomicrobia</taxon>
        <taxon>Methanosarcinales</taxon>
        <taxon>ANME-2 cluster</taxon>
        <taxon>Candidatus Methanogasteraceae</taxon>
        <taxon>Candidatus Methanogaster</taxon>
    </lineage>
</organism>